<dbReference type="InterPro" id="IPR034197">
    <property type="entry name" value="Peptidases_S8_3"/>
</dbReference>
<dbReference type="Gramene" id="TraesJAG6B03G03481390.1">
    <property type="protein sequence ID" value="TraesJAG6B03G03481390.1.CDS1"/>
    <property type="gene ID" value="TraesJAG6B03G03481390"/>
</dbReference>
<organism evidence="12">
    <name type="scientific">Triticum aestivum</name>
    <name type="common">Wheat</name>
    <dbReference type="NCBI Taxonomy" id="4565"/>
    <lineage>
        <taxon>Eukaryota</taxon>
        <taxon>Viridiplantae</taxon>
        <taxon>Streptophyta</taxon>
        <taxon>Embryophyta</taxon>
        <taxon>Tracheophyta</taxon>
        <taxon>Spermatophyta</taxon>
        <taxon>Magnoliopsida</taxon>
        <taxon>Liliopsida</taxon>
        <taxon>Poales</taxon>
        <taxon>Poaceae</taxon>
        <taxon>BOP clade</taxon>
        <taxon>Pooideae</taxon>
        <taxon>Triticodae</taxon>
        <taxon>Triticeae</taxon>
        <taxon>Triticinae</taxon>
        <taxon>Triticum</taxon>
    </lineage>
</organism>
<feature type="active site" description="Charge relay system" evidence="6 7">
    <location>
        <position position="184"/>
    </location>
</feature>
<dbReference type="PROSITE" id="PS00138">
    <property type="entry name" value="SUBTILASE_SER"/>
    <property type="match status" value="1"/>
</dbReference>
<dbReference type="Pfam" id="PF17766">
    <property type="entry name" value="fn3_6"/>
    <property type="match status" value="1"/>
</dbReference>
<dbReference type="GeneID" id="123133932"/>
<dbReference type="EnsemblPlants" id="TraesCS6B02G171900.1">
    <property type="protein sequence ID" value="TraesCS6B02G171900.1.cds1"/>
    <property type="gene ID" value="TraesCS6B02G171900"/>
</dbReference>
<dbReference type="Gramene" id="TraesNOR6B03G03524630.1">
    <property type="protein sequence ID" value="TraesNOR6B03G03524630.1.CDS1"/>
    <property type="gene ID" value="TraesNOR6B03G03524630"/>
</dbReference>
<dbReference type="Gramene" id="TraesSYM6B03G03444360.1">
    <property type="protein sequence ID" value="TraesSYM6B03G03444360.1.CDS1"/>
    <property type="gene ID" value="TraesSYM6B03G03444360"/>
</dbReference>
<dbReference type="Gramene" id="TraesRN6B0100426900.1">
    <property type="protein sequence ID" value="TraesRN6B0100426900.1"/>
    <property type="gene ID" value="TraesRN6B0100426900"/>
</dbReference>
<evidence type="ECO:0008006" key="14">
    <source>
        <dbReference type="Google" id="ProtNLM"/>
    </source>
</evidence>
<dbReference type="Gramene" id="TraesCAD_scaffold_051644_01G000100.1">
    <property type="protein sequence ID" value="TraesCAD_scaffold_051644_01G000100.1"/>
    <property type="gene ID" value="TraesCAD_scaffold_051644_01G000100"/>
</dbReference>
<evidence type="ECO:0000256" key="4">
    <source>
        <dbReference type="ARBA" id="ARBA00022801"/>
    </source>
</evidence>
<evidence type="ECO:0000256" key="2">
    <source>
        <dbReference type="ARBA" id="ARBA00022670"/>
    </source>
</evidence>
<dbReference type="CDD" id="cd02120">
    <property type="entry name" value="PA_subtilisin_like"/>
    <property type="match status" value="1"/>
</dbReference>
<feature type="region of interest" description="Disordered" evidence="8">
    <location>
        <begin position="171"/>
        <end position="192"/>
    </location>
</feature>
<dbReference type="FunFam" id="3.40.50.200:FF:000006">
    <property type="entry name" value="Subtilisin-like protease SBT1.5"/>
    <property type="match status" value="1"/>
</dbReference>
<dbReference type="InterPro" id="IPR036852">
    <property type="entry name" value="Peptidase_S8/S53_dom_sf"/>
</dbReference>
<name>A0A3B6PHS2_WHEAT</name>
<feature type="active site" description="Charge relay system" evidence="6 7">
    <location>
        <position position="514"/>
    </location>
</feature>
<keyword evidence="3" id="KW-0732">Signal</keyword>
<dbReference type="Gramene" id="TraesCS6B02G171900.1">
    <property type="protein sequence ID" value="TraesCS6B02G171900.1.cds1"/>
    <property type="gene ID" value="TraesCS6B02G171900"/>
</dbReference>
<dbReference type="Gramene" id="TraesARI6B03G03449570.1">
    <property type="protein sequence ID" value="TraesARI6B03G03449570.1.CDS1"/>
    <property type="gene ID" value="TraesARI6B03G03449570"/>
</dbReference>
<accession>A0A3B6PHS2</accession>
<keyword evidence="5 7" id="KW-0720">Serine protease</keyword>
<gene>
    <name evidence="12" type="primary">LOC123133932</name>
</gene>
<dbReference type="KEGG" id="taes:123133932"/>
<evidence type="ECO:0000259" key="9">
    <source>
        <dbReference type="Pfam" id="PF00082"/>
    </source>
</evidence>
<dbReference type="InterPro" id="IPR015500">
    <property type="entry name" value="Peptidase_S8_subtilisin-rel"/>
</dbReference>
<dbReference type="Gramene" id="TraesPARA_EIv1.0_2039090.1">
    <property type="protein sequence ID" value="TraesPARA_EIv1.0_2039090.1.CDS1"/>
    <property type="gene ID" value="TraesPARA_EIv1.0_2039090"/>
</dbReference>
<comment type="similarity">
    <text evidence="1 7">Belongs to the peptidase S8 family.</text>
</comment>
<feature type="active site" description="Charge relay system" evidence="6 7">
    <location>
        <position position="113"/>
    </location>
</feature>
<dbReference type="Gramene" id="TraesJUL6B03G03528360.1">
    <property type="protein sequence ID" value="TraesJUL6B03G03528360.1.CDS1"/>
    <property type="gene ID" value="TraesJUL6B03G03528360"/>
</dbReference>
<feature type="domain" description="Inhibitor I9" evidence="10">
    <location>
        <begin position="11"/>
        <end position="75"/>
    </location>
</feature>
<dbReference type="Gramene" id="TraesCLE_scaffold_005278_01G000100.1">
    <property type="protein sequence ID" value="TraesCLE_scaffold_005278_01G000100.1"/>
    <property type="gene ID" value="TraesCLE_scaffold_005278_01G000100"/>
</dbReference>
<evidence type="ECO:0000313" key="12">
    <source>
        <dbReference type="EnsemblPlants" id="TraesCS6B02G171900.1.cds1"/>
    </source>
</evidence>
<dbReference type="Gramene" id="TraesSTA6B03G03481870.1">
    <property type="protein sequence ID" value="TraesSTA6B03G03481870.1.CDS1"/>
    <property type="gene ID" value="TraesSTA6B03G03481870"/>
</dbReference>
<dbReference type="CDD" id="cd04852">
    <property type="entry name" value="Peptidases_S8_3"/>
    <property type="match status" value="1"/>
</dbReference>
<feature type="domain" description="Peptidase S8/S53" evidence="9">
    <location>
        <begin position="104"/>
        <end position="557"/>
    </location>
</feature>
<dbReference type="Gramene" id="TraesCS6B03G0439400.1">
    <property type="protein sequence ID" value="TraesCS6B03G0439400.1.CDS1"/>
    <property type="gene ID" value="TraesCS6B03G0439400"/>
</dbReference>
<dbReference type="Gene3D" id="3.30.70.80">
    <property type="entry name" value="Peptidase S8 propeptide/proteinase inhibitor I9"/>
    <property type="match status" value="1"/>
</dbReference>
<dbReference type="InterPro" id="IPR010259">
    <property type="entry name" value="S8pro/Inhibitor_I9"/>
</dbReference>
<evidence type="ECO:0000259" key="11">
    <source>
        <dbReference type="Pfam" id="PF17766"/>
    </source>
</evidence>
<dbReference type="PRINTS" id="PR00723">
    <property type="entry name" value="SUBTILISIN"/>
</dbReference>
<keyword evidence="13" id="KW-1185">Reference proteome</keyword>
<dbReference type="InterPro" id="IPR037045">
    <property type="entry name" value="S8pro/Inhibitor_I9_sf"/>
</dbReference>
<dbReference type="AlphaFoldDB" id="A0A3B6PHS2"/>
<dbReference type="GO" id="GO:0004252">
    <property type="term" value="F:serine-type endopeptidase activity"/>
    <property type="evidence" value="ECO:0000318"/>
    <property type="project" value="GO_Central"/>
</dbReference>
<sequence>MDKSAVPPHFAEDAHAWHSAILESVADASPRGRGRPEHLYSYANALNGFAATLSAAELRALRHTPGFVSAYPDRRADVAHDTTHSQRFLGLRPDAGLWPAANLGEGIIIGVVDTGVWPESSSFHDDGMPPVPSRWRGACVPGVSFPATTCNRKLIGARYFNRGYVAMNPNDTISMNSTPDDDGHGTHTASTAAGSPVPCASFFGYGRGTARGTAPRAHIAAYKVSWPNGFVTADVLAAMDAAIADGVDVVSISLGFNNEPLYTDPVAIASFAAMERGIVVSASAGNDGVHGLATFHNGIPWVLTVAAGTVDRQMFAGTVTYGDTKQGITTIAGVTWYPANAWVSEAKLVYNDTLSACTSSALLQSLATKNSIIVCRDTGLGAMGHQMKIAAAAGLTAAIFVPQTETDEPLTGEYPLPVIAISPEDAPALLKYITSSSQPTATINFQQTVLSRAPAPVVAFYSSRGPSPSFAGVLKPDILAPGDSILASWPPVAPLAYVGRTALVGDFQVASGTSMACPHASGVAALLRAAHPDWSPAMIKSAMVTTASAVNNLLRPITDAGNGNGMASPLAMGSGHVNPNSALDPGLVFDAGPWDFVALLCAANYTVTQIAAVTRSSTAYSCSSSSSNDVNYPSFIATFGANATSGRMRFSRTATNVGAGAATYQASWSAPSNVAVAVTPLTLEFGGAGEKATFEVEIVLTAPTGGEPAHGAVLWTELIGSHQVRLPYVVV</sequence>
<dbReference type="SMR" id="A0A3B6PHS2"/>
<evidence type="ECO:0000256" key="3">
    <source>
        <dbReference type="ARBA" id="ARBA00022729"/>
    </source>
</evidence>
<dbReference type="InterPro" id="IPR023828">
    <property type="entry name" value="Peptidase_S8_Ser-AS"/>
</dbReference>
<dbReference type="PANTHER" id="PTHR10795">
    <property type="entry name" value="PROPROTEIN CONVERTASE SUBTILISIN/KEXIN"/>
    <property type="match status" value="1"/>
</dbReference>
<dbReference type="Proteomes" id="UP000019116">
    <property type="component" value="Chromosome 6B"/>
</dbReference>
<dbReference type="InterPro" id="IPR041469">
    <property type="entry name" value="Subtilisin-like_FN3"/>
</dbReference>
<reference evidence="12" key="2">
    <citation type="submission" date="2018-10" db="UniProtKB">
        <authorList>
            <consortium name="EnsemblPlants"/>
        </authorList>
    </citation>
    <scope>IDENTIFICATION</scope>
</reference>
<dbReference type="Gramene" id="TraesLDM6B03G03495630.1">
    <property type="protein sequence ID" value="TraesLDM6B03G03495630.1.CDS1"/>
    <property type="gene ID" value="TraesLDM6B03G03495630"/>
</dbReference>
<dbReference type="STRING" id="4565.A0A3B6PHS2"/>
<evidence type="ECO:0000256" key="7">
    <source>
        <dbReference type="PROSITE-ProRule" id="PRU01240"/>
    </source>
</evidence>
<feature type="domain" description="Subtilisin-like protease fibronectin type-III" evidence="11">
    <location>
        <begin position="629"/>
        <end position="730"/>
    </location>
</feature>
<dbReference type="Pfam" id="PF00082">
    <property type="entry name" value="Peptidase_S8"/>
    <property type="match status" value="1"/>
</dbReference>
<evidence type="ECO:0000256" key="8">
    <source>
        <dbReference type="SAM" id="MobiDB-lite"/>
    </source>
</evidence>
<dbReference type="InterPro" id="IPR000209">
    <property type="entry name" value="Peptidase_S8/S53_dom"/>
</dbReference>
<dbReference type="Pfam" id="PF05922">
    <property type="entry name" value="Inhibitor_I9"/>
    <property type="match status" value="1"/>
</dbReference>
<proteinExistence type="inferred from homology"/>
<dbReference type="Gene3D" id="3.50.30.30">
    <property type="match status" value="1"/>
</dbReference>
<evidence type="ECO:0000256" key="6">
    <source>
        <dbReference type="PIRSR" id="PIRSR615500-1"/>
    </source>
</evidence>
<dbReference type="Gramene" id="TraesROB_scaffold_038560_01G000200.1">
    <property type="protein sequence ID" value="TraesROB_scaffold_038560_01G000200.1"/>
    <property type="gene ID" value="TraesROB_scaffold_038560_01G000200"/>
</dbReference>
<dbReference type="InterPro" id="IPR045051">
    <property type="entry name" value="SBT"/>
</dbReference>
<dbReference type="OMA" id="WDEGSYE"/>
<reference evidence="12" key="1">
    <citation type="submission" date="2018-08" db="EMBL/GenBank/DDBJ databases">
        <authorList>
            <person name="Rossello M."/>
        </authorList>
    </citation>
    <scope>NUCLEOTIDE SEQUENCE [LARGE SCALE GENOMIC DNA]</scope>
    <source>
        <strain evidence="12">cv. Chinese Spring</strain>
    </source>
</reference>
<evidence type="ECO:0000256" key="1">
    <source>
        <dbReference type="ARBA" id="ARBA00011073"/>
    </source>
</evidence>
<keyword evidence="4 7" id="KW-0378">Hydrolase</keyword>
<protein>
    <recommendedName>
        <fullName evidence="14">Subtilisin-like protease</fullName>
    </recommendedName>
</protein>
<dbReference type="OrthoDB" id="206201at2759"/>
<evidence type="ECO:0000259" key="10">
    <source>
        <dbReference type="Pfam" id="PF05922"/>
    </source>
</evidence>
<dbReference type="GO" id="GO:0005576">
    <property type="term" value="C:extracellular region"/>
    <property type="evidence" value="ECO:0000318"/>
    <property type="project" value="GO_Central"/>
</dbReference>
<evidence type="ECO:0000313" key="13">
    <source>
        <dbReference type="Proteomes" id="UP000019116"/>
    </source>
</evidence>
<dbReference type="SUPFAM" id="SSF52743">
    <property type="entry name" value="Subtilisin-like"/>
    <property type="match status" value="1"/>
</dbReference>
<dbReference type="Gene3D" id="3.40.50.200">
    <property type="entry name" value="Peptidase S8/S53 domain"/>
    <property type="match status" value="1"/>
</dbReference>
<keyword evidence="2 7" id="KW-0645">Protease</keyword>
<dbReference type="GO" id="GO:0006508">
    <property type="term" value="P:proteolysis"/>
    <property type="evidence" value="ECO:0007669"/>
    <property type="project" value="UniProtKB-KW"/>
</dbReference>
<dbReference type="PROSITE" id="PS51892">
    <property type="entry name" value="SUBTILASE"/>
    <property type="match status" value="1"/>
</dbReference>
<dbReference type="RefSeq" id="XP_044409248.1">
    <property type="nucleotide sequence ID" value="XM_044553313.1"/>
</dbReference>
<dbReference type="Gene3D" id="2.60.40.2310">
    <property type="match status" value="1"/>
</dbReference>
<evidence type="ECO:0000256" key="5">
    <source>
        <dbReference type="ARBA" id="ARBA00022825"/>
    </source>
</evidence>